<gene>
    <name evidence="2" type="ORF">OB962_01030</name>
</gene>
<evidence type="ECO:0000259" key="1">
    <source>
        <dbReference type="Pfam" id="PF11726"/>
    </source>
</evidence>
<keyword evidence="3" id="KW-1185">Reference proteome</keyword>
<proteinExistence type="predicted"/>
<dbReference type="Pfam" id="PF11726">
    <property type="entry name" value="YagK_YfjJ_C"/>
    <property type="match status" value="1"/>
</dbReference>
<organism evidence="2 3">
    <name type="scientific">Aeromonas piscicola</name>
    <dbReference type="NCBI Taxonomy" id="600645"/>
    <lineage>
        <taxon>Bacteria</taxon>
        <taxon>Pseudomonadati</taxon>
        <taxon>Pseudomonadota</taxon>
        <taxon>Gammaproteobacteria</taxon>
        <taxon>Aeromonadales</taxon>
        <taxon>Aeromonadaceae</taxon>
        <taxon>Aeromonas</taxon>
    </lineage>
</organism>
<dbReference type="EMBL" id="JAOPLU010000001">
    <property type="protein sequence ID" value="MDM5129585.1"/>
    <property type="molecule type" value="Genomic_DNA"/>
</dbReference>
<accession>A0ABT7Q6M8</accession>
<dbReference type="Proteomes" id="UP001168109">
    <property type="component" value="Unassembled WGS sequence"/>
</dbReference>
<name>A0ABT7Q6M8_9GAMM</name>
<dbReference type="RefSeq" id="WP_290040418.1">
    <property type="nucleotide sequence ID" value="NZ_JAOPLU010000001.1"/>
</dbReference>
<feature type="domain" description="YagK/YfjJ C-terminal" evidence="1">
    <location>
        <begin position="47"/>
        <end position="225"/>
    </location>
</feature>
<comment type="caution">
    <text evidence="2">The sequence shown here is derived from an EMBL/GenBank/DDBJ whole genome shotgun (WGS) entry which is preliminary data.</text>
</comment>
<evidence type="ECO:0000313" key="3">
    <source>
        <dbReference type="Proteomes" id="UP001168109"/>
    </source>
</evidence>
<sequence length="228" mass="26802">MPINTNNTYELNVAEVTSLLQQAQGMYGDIHPSYLLRSLAVVDSAIKEWPRVFAIRVDVRFAKVNPSYDIFHLTRYQRTDSQVITRFIESLKSQLREASKRKRRRYILSELKYIWVREQDSGNLPHYHLVLLLNKDRYTSLGDYTKPEAVNMATRIQKAWCSALGLPFPEYAELVHFPKKCEYIFDRKEVLLRSFGYMGFLKRIAYFSKTRTKLVGDGQRNFGCSQRR</sequence>
<reference evidence="2" key="1">
    <citation type="submission" date="2024-05" db="EMBL/GenBank/DDBJ databases">
        <title>WGS of Aeromonas isolates.</title>
        <authorList>
            <person name="Lee H."/>
        </authorList>
    </citation>
    <scope>NUCLEOTIDE SEQUENCE</scope>
    <source>
        <strain evidence="2">LP308</strain>
    </source>
</reference>
<evidence type="ECO:0000313" key="2">
    <source>
        <dbReference type="EMBL" id="MDM5129585.1"/>
    </source>
</evidence>
<dbReference type="InterPro" id="IPR057271">
    <property type="entry name" value="YagK_YfjJ_C"/>
</dbReference>
<protein>
    <submittedName>
        <fullName evidence="2">Inovirus Gp2 family protein</fullName>
    </submittedName>
</protein>